<dbReference type="AlphaFoldDB" id="A0A0L0TET8"/>
<reference evidence="1 2" key="1">
    <citation type="submission" date="2009-11" db="EMBL/GenBank/DDBJ databases">
        <title>Annotation of Allomyces macrogynus ATCC 38327.</title>
        <authorList>
            <consortium name="The Broad Institute Genome Sequencing Platform"/>
            <person name="Russ C."/>
            <person name="Cuomo C."/>
            <person name="Burger G."/>
            <person name="Gray M.W."/>
            <person name="Holland P.W.H."/>
            <person name="King N."/>
            <person name="Lang F.B.F."/>
            <person name="Roger A.J."/>
            <person name="Ruiz-Trillo I."/>
            <person name="Young S.K."/>
            <person name="Zeng Q."/>
            <person name="Gargeya S."/>
            <person name="Fitzgerald M."/>
            <person name="Haas B."/>
            <person name="Abouelleil A."/>
            <person name="Alvarado L."/>
            <person name="Arachchi H.M."/>
            <person name="Berlin A."/>
            <person name="Chapman S.B."/>
            <person name="Gearin G."/>
            <person name="Goldberg J."/>
            <person name="Griggs A."/>
            <person name="Gujja S."/>
            <person name="Hansen M."/>
            <person name="Heiman D."/>
            <person name="Howarth C."/>
            <person name="Larimer J."/>
            <person name="Lui A."/>
            <person name="MacDonald P.J.P."/>
            <person name="McCowen C."/>
            <person name="Montmayeur A."/>
            <person name="Murphy C."/>
            <person name="Neiman D."/>
            <person name="Pearson M."/>
            <person name="Priest M."/>
            <person name="Roberts A."/>
            <person name="Saif S."/>
            <person name="Shea T."/>
            <person name="Sisk P."/>
            <person name="Stolte C."/>
            <person name="Sykes S."/>
            <person name="Wortman J."/>
            <person name="Nusbaum C."/>
            <person name="Birren B."/>
        </authorList>
    </citation>
    <scope>NUCLEOTIDE SEQUENCE [LARGE SCALE GENOMIC DNA]</scope>
    <source>
        <strain evidence="1 2">ATCC 38327</strain>
    </source>
</reference>
<sequence length="169" mass="17921">MDMTTNINPRKRRRPDHDYEVVPVLTKAIKEDTSPEHQAEIHAKTLALLFQGARAGTTASTRTPRTSARTAHGYSSLATRASMHCRCCLVSQTPSAAGAAPAASAPQAPLPSPPQLHECTACGMSMCASCTASCDVCGNTTVCKLCLQTDYSGPFERAICWTCCEGATT</sequence>
<organism evidence="1 2">
    <name type="scientific">Allomyces macrogynus (strain ATCC 38327)</name>
    <name type="common">Allomyces javanicus var. macrogynus</name>
    <dbReference type="NCBI Taxonomy" id="578462"/>
    <lineage>
        <taxon>Eukaryota</taxon>
        <taxon>Fungi</taxon>
        <taxon>Fungi incertae sedis</taxon>
        <taxon>Blastocladiomycota</taxon>
        <taxon>Blastocladiomycetes</taxon>
        <taxon>Blastocladiales</taxon>
        <taxon>Blastocladiaceae</taxon>
        <taxon>Allomyces</taxon>
    </lineage>
</organism>
<dbReference type="Proteomes" id="UP000054350">
    <property type="component" value="Unassembled WGS sequence"/>
</dbReference>
<protein>
    <submittedName>
        <fullName evidence="1">Uncharacterized protein</fullName>
    </submittedName>
</protein>
<dbReference type="OrthoDB" id="10374807at2759"/>
<proteinExistence type="predicted"/>
<dbReference type="VEuPathDB" id="FungiDB:AMAG_17249"/>
<reference evidence="2" key="2">
    <citation type="submission" date="2009-11" db="EMBL/GenBank/DDBJ databases">
        <title>The Genome Sequence of Allomyces macrogynus strain ATCC 38327.</title>
        <authorList>
            <consortium name="The Broad Institute Genome Sequencing Platform"/>
            <person name="Russ C."/>
            <person name="Cuomo C."/>
            <person name="Shea T."/>
            <person name="Young S.K."/>
            <person name="Zeng Q."/>
            <person name="Koehrsen M."/>
            <person name="Haas B."/>
            <person name="Borodovsky M."/>
            <person name="Guigo R."/>
            <person name="Alvarado L."/>
            <person name="Berlin A."/>
            <person name="Borenstein D."/>
            <person name="Chen Z."/>
            <person name="Engels R."/>
            <person name="Freedman E."/>
            <person name="Gellesch M."/>
            <person name="Goldberg J."/>
            <person name="Griggs A."/>
            <person name="Gujja S."/>
            <person name="Heiman D."/>
            <person name="Hepburn T."/>
            <person name="Howarth C."/>
            <person name="Jen D."/>
            <person name="Larson L."/>
            <person name="Lewis B."/>
            <person name="Mehta T."/>
            <person name="Park D."/>
            <person name="Pearson M."/>
            <person name="Roberts A."/>
            <person name="Saif S."/>
            <person name="Shenoy N."/>
            <person name="Sisk P."/>
            <person name="Stolte C."/>
            <person name="Sykes S."/>
            <person name="Walk T."/>
            <person name="White J."/>
            <person name="Yandava C."/>
            <person name="Burger G."/>
            <person name="Gray M.W."/>
            <person name="Holland P.W.H."/>
            <person name="King N."/>
            <person name="Lang F.B.F."/>
            <person name="Roger A.J."/>
            <person name="Ruiz-Trillo I."/>
            <person name="Lander E."/>
            <person name="Nusbaum C."/>
        </authorList>
    </citation>
    <scope>NUCLEOTIDE SEQUENCE [LARGE SCALE GENOMIC DNA]</scope>
    <source>
        <strain evidence="2">ATCC 38327</strain>
    </source>
</reference>
<evidence type="ECO:0000313" key="1">
    <source>
        <dbReference type="EMBL" id="KNE73094.1"/>
    </source>
</evidence>
<evidence type="ECO:0000313" key="2">
    <source>
        <dbReference type="Proteomes" id="UP000054350"/>
    </source>
</evidence>
<gene>
    <name evidence="1" type="ORF">AMAG_17249</name>
</gene>
<dbReference type="EMBL" id="GG745388">
    <property type="protein sequence ID" value="KNE73094.1"/>
    <property type="molecule type" value="Genomic_DNA"/>
</dbReference>
<accession>A0A0L0TET8</accession>
<keyword evidence="2" id="KW-1185">Reference proteome</keyword>
<name>A0A0L0TET8_ALLM3</name>